<accession>A0ABP8TMY8</accession>
<gene>
    <name evidence="3" type="primary">thpR</name>
    <name evidence="3" type="ORF">GCM10023195_36940</name>
</gene>
<feature type="short sequence motif" description="HXTX 2" evidence="2">
    <location>
        <begin position="125"/>
        <end position="128"/>
    </location>
</feature>
<dbReference type="SUPFAM" id="SSF55144">
    <property type="entry name" value="LigT-like"/>
    <property type="match status" value="1"/>
</dbReference>
<comment type="caution">
    <text evidence="3">The sequence shown here is derived from an EMBL/GenBank/DDBJ whole genome shotgun (WGS) entry which is preliminary data.</text>
</comment>
<reference evidence="4" key="1">
    <citation type="journal article" date="2019" name="Int. J. Syst. Evol. Microbiol.">
        <title>The Global Catalogue of Microorganisms (GCM) 10K type strain sequencing project: providing services to taxonomists for standard genome sequencing and annotation.</title>
        <authorList>
            <consortium name="The Broad Institute Genomics Platform"/>
            <consortium name="The Broad Institute Genome Sequencing Center for Infectious Disease"/>
            <person name="Wu L."/>
            <person name="Ma J."/>
        </authorList>
    </citation>
    <scope>NUCLEOTIDE SEQUENCE [LARGE SCALE GENOMIC DNA]</scope>
    <source>
        <strain evidence="4">JCM 17938</strain>
    </source>
</reference>
<dbReference type="InterPro" id="IPR004175">
    <property type="entry name" value="RNA_CPDase"/>
</dbReference>
<evidence type="ECO:0000313" key="3">
    <source>
        <dbReference type="EMBL" id="GAA4609220.1"/>
    </source>
</evidence>
<dbReference type="Pfam" id="PF13563">
    <property type="entry name" value="2_5_RNA_ligase2"/>
    <property type="match status" value="1"/>
</dbReference>
<keyword evidence="1 2" id="KW-0378">Hydrolase</keyword>
<dbReference type="EMBL" id="BAABHJ010000008">
    <property type="protein sequence ID" value="GAA4609220.1"/>
    <property type="molecule type" value="Genomic_DNA"/>
</dbReference>
<dbReference type="InterPro" id="IPR009097">
    <property type="entry name" value="Cyclic_Pdiesterase"/>
</dbReference>
<comment type="catalytic activity">
    <reaction evidence="2">
        <text>a 3'-end 2',3'-cyclophospho-ribonucleotide-RNA + H2O = a 3'-end 2'-phospho-ribonucleotide-RNA + H(+)</text>
        <dbReference type="Rhea" id="RHEA:11828"/>
        <dbReference type="Rhea" id="RHEA-COMP:10464"/>
        <dbReference type="Rhea" id="RHEA-COMP:17353"/>
        <dbReference type="ChEBI" id="CHEBI:15377"/>
        <dbReference type="ChEBI" id="CHEBI:15378"/>
        <dbReference type="ChEBI" id="CHEBI:83064"/>
        <dbReference type="ChEBI" id="CHEBI:173113"/>
        <dbReference type="EC" id="3.1.4.58"/>
    </reaction>
</comment>
<evidence type="ECO:0000313" key="4">
    <source>
        <dbReference type="Proteomes" id="UP001500212"/>
    </source>
</evidence>
<dbReference type="PANTHER" id="PTHR35561">
    <property type="entry name" value="RNA 2',3'-CYCLIC PHOSPHODIESTERASE"/>
    <property type="match status" value="1"/>
</dbReference>
<comment type="function">
    <text evidence="2">Hydrolyzes RNA 2',3'-cyclic phosphodiester to an RNA 2'-phosphomonoester.</text>
</comment>
<dbReference type="RefSeq" id="WP_345355205.1">
    <property type="nucleotide sequence ID" value="NZ_BAABHJ010000008.1"/>
</dbReference>
<dbReference type="NCBIfam" id="TIGR02258">
    <property type="entry name" value="2_5_ligase"/>
    <property type="match status" value="1"/>
</dbReference>
<keyword evidence="4" id="KW-1185">Reference proteome</keyword>
<feature type="active site" description="Proton donor" evidence="2">
    <location>
        <position position="40"/>
    </location>
</feature>
<dbReference type="EC" id="3.1.4.58" evidence="2"/>
<comment type="similarity">
    <text evidence="2">Belongs to the 2H phosphoesterase superfamily. ThpR family.</text>
</comment>
<organism evidence="3 4">
    <name type="scientific">Actinoallomurus liliacearum</name>
    <dbReference type="NCBI Taxonomy" id="1080073"/>
    <lineage>
        <taxon>Bacteria</taxon>
        <taxon>Bacillati</taxon>
        <taxon>Actinomycetota</taxon>
        <taxon>Actinomycetes</taxon>
        <taxon>Streptosporangiales</taxon>
        <taxon>Thermomonosporaceae</taxon>
        <taxon>Actinoallomurus</taxon>
    </lineage>
</organism>
<name>A0ABP8TMY8_9ACTN</name>
<evidence type="ECO:0000256" key="2">
    <source>
        <dbReference type="HAMAP-Rule" id="MF_01940"/>
    </source>
</evidence>
<feature type="short sequence motif" description="HXTX 1" evidence="2">
    <location>
        <begin position="40"/>
        <end position="43"/>
    </location>
</feature>
<dbReference type="Proteomes" id="UP001500212">
    <property type="component" value="Unassembled WGS sequence"/>
</dbReference>
<sequence length="179" mass="20075">MRLFVALLPPETVLDEVEAAFAPHRAAHPDLRWTRRPSWHVTLAFYGEVDERIVPRLLPRLERAAGRHPRRTAIFAGAGAFPRPASARVLWTGLESDLRRLADSCAAAARREGVDVDEGKRFHPHLTMARARGPVDLRPLVSELGDYEGSLWTAGEIHLIRSHLGREARYETLAAWPLA</sequence>
<dbReference type="PANTHER" id="PTHR35561:SF1">
    <property type="entry name" value="RNA 2',3'-CYCLIC PHOSPHODIESTERASE"/>
    <property type="match status" value="1"/>
</dbReference>
<protein>
    <recommendedName>
        <fullName evidence="2">RNA 2',3'-cyclic phosphodiesterase</fullName>
        <shortName evidence="2">RNA 2',3'-CPDase</shortName>
        <ecNumber evidence="2">3.1.4.58</ecNumber>
    </recommendedName>
</protein>
<feature type="active site" description="Proton acceptor" evidence="2">
    <location>
        <position position="125"/>
    </location>
</feature>
<evidence type="ECO:0000256" key="1">
    <source>
        <dbReference type="ARBA" id="ARBA00022801"/>
    </source>
</evidence>
<dbReference type="Gene3D" id="3.90.1140.10">
    <property type="entry name" value="Cyclic phosphodiesterase"/>
    <property type="match status" value="1"/>
</dbReference>
<dbReference type="HAMAP" id="MF_01940">
    <property type="entry name" value="RNA_CPDase"/>
    <property type="match status" value="1"/>
</dbReference>
<proteinExistence type="inferred from homology"/>